<feature type="compositionally biased region" description="Basic and acidic residues" evidence="1">
    <location>
        <begin position="47"/>
        <end position="69"/>
    </location>
</feature>
<dbReference type="EMBL" id="CAADFJ010000584">
    <property type="protein sequence ID" value="VFK09177.1"/>
    <property type="molecule type" value="Genomic_DNA"/>
</dbReference>
<organism evidence="4">
    <name type="scientific">Candidatus Kentrum eta</name>
    <dbReference type="NCBI Taxonomy" id="2126337"/>
    <lineage>
        <taxon>Bacteria</taxon>
        <taxon>Pseudomonadati</taxon>
        <taxon>Pseudomonadota</taxon>
        <taxon>Gammaproteobacteria</taxon>
        <taxon>Candidatus Kentrum</taxon>
    </lineage>
</organism>
<gene>
    <name evidence="3" type="ORF">BECKH772A_GA0070896_106201</name>
    <name evidence="2" type="ORF">BECKH772B_GA0070898_105651</name>
    <name evidence="4" type="ORF">BECKH772C_GA0070978_105841</name>
</gene>
<feature type="region of interest" description="Disordered" evidence="1">
    <location>
        <begin position="47"/>
        <end position="80"/>
    </location>
</feature>
<evidence type="ECO:0000313" key="2">
    <source>
        <dbReference type="EMBL" id="VFK05299.1"/>
    </source>
</evidence>
<evidence type="ECO:0000256" key="1">
    <source>
        <dbReference type="SAM" id="MobiDB-lite"/>
    </source>
</evidence>
<reference evidence="4" key="1">
    <citation type="submission" date="2019-02" db="EMBL/GenBank/DDBJ databases">
        <authorList>
            <person name="Gruber-Vodicka R. H."/>
            <person name="Seah K. B. B."/>
        </authorList>
    </citation>
    <scope>NUCLEOTIDE SEQUENCE</scope>
    <source>
        <strain evidence="4">BECK_SA2B12</strain>
        <strain evidence="3">BECK_SA2B15</strain>
        <strain evidence="2">BECK_SA2B20</strain>
    </source>
</reference>
<evidence type="ECO:0000313" key="4">
    <source>
        <dbReference type="EMBL" id="VFK09177.1"/>
    </source>
</evidence>
<sequence length="80" mass="9520">MNHNRENIVQMPDTQRFGGTGGDEFNEFFERGHPAGRKCQLPKVNISDKGRYRETRQRHQREDIERHEGSQGNRMKVFLY</sequence>
<name>A0A450VWL5_9GAMM</name>
<dbReference type="EMBL" id="CAADFG010000620">
    <property type="protein sequence ID" value="VFK06181.1"/>
    <property type="molecule type" value="Genomic_DNA"/>
</dbReference>
<protein>
    <submittedName>
        <fullName evidence="4">Uncharacterized protein</fullName>
    </submittedName>
</protein>
<dbReference type="EMBL" id="CAADFI010000565">
    <property type="protein sequence ID" value="VFK05299.1"/>
    <property type="molecule type" value="Genomic_DNA"/>
</dbReference>
<dbReference type="AlphaFoldDB" id="A0A450VWL5"/>
<evidence type="ECO:0000313" key="3">
    <source>
        <dbReference type="EMBL" id="VFK06181.1"/>
    </source>
</evidence>
<proteinExistence type="predicted"/>
<feature type="region of interest" description="Disordered" evidence="1">
    <location>
        <begin position="1"/>
        <end position="23"/>
    </location>
</feature>
<accession>A0A450VWL5</accession>